<evidence type="ECO:0000256" key="4">
    <source>
        <dbReference type="ARBA" id="ARBA00021870"/>
    </source>
</evidence>
<evidence type="ECO:0000256" key="5">
    <source>
        <dbReference type="ARBA" id="ARBA00022475"/>
    </source>
</evidence>
<dbReference type="InterPro" id="IPR000090">
    <property type="entry name" value="Flg_Motor_Flig"/>
</dbReference>
<reference evidence="14 15" key="1">
    <citation type="submission" date="2018-09" db="EMBL/GenBank/DDBJ databases">
        <title>Rhizobium sp. MAE2-X.</title>
        <authorList>
            <person name="Lee Y."/>
            <person name="Jeon C.O."/>
        </authorList>
    </citation>
    <scope>NUCLEOTIDE SEQUENCE [LARGE SCALE GENOMIC DNA]</scope>
    <source>
        <strain evidence="14 15">MAE2-X</strain>
        <plasmid evidence="14 15">p2</plasmid>
    </source>
</reference>
<gene>
    <name evidence="14" type="primary">fliG</name>
    <name evidence="14" type="ORF">D4A92_24335</name>
</gene>
<name>A0ABX7F3J3_9HYPH</name>
<keyword evidence="6" id="KW-0145">Chemotaxis</keyword>
<keyword evidence="5" id="KW-1003">Cell membrane</keyword>
<dbReference type="SUPFAM" id="SSF48029">
    <property type="entry name" value="FliG"/>
    <property type="match status" value="2"/>
</dbReference>
<evidence type="ECO:0000259" key="12">
    <source>
        <dbReference type="Pfam" id="PF14841"/>
    </source>
</evidence>
<comment type="similarity">
    <text evidence="3">Belongs to the FliG family.</text>
</comment>
<protein>
    <recommendedName>
        <fullName evidence="4">Flagellar motor switch protein FliG</fullName>
    </recommendedName>
</protein>
<geneLocation type="plasmid" evidence="14 15">
    <name>p2</name>
</geneLocation>
<evidence type="ECO:0000256" key="2">
    <source>
        <dbReference type="ARBA" id="ARBA00004413"/>
    </source>
</evidence>
<keyword evidence="14" id="KW-0966">Cell projection</keyword>
<comment type="function">
    <text evidence="10">FliG is one of three proteins (FliG, FliN, FliM) that forms the rotor-mounted switch complex (C ring), located at the base of the basal body. This complex interacts with the CheY and CheZ chemotaxis proteins, in addition to contacting components of the motor that determine the direction of flagellar rotation.</text>
</comment>
<evidence type="ECO:0000256" key="8">
    <source>
        <dbReference type="ARBA" id="ARBA00023136"/>
    </source>
</evidence>
<dbReference type="RefSeq" id="WP_203020982.1">
    <property type="nucleotide sequence ID" value="NZ_CP032407.1"/>
</dbReference>
<feature type="domain" description="Flagellar motor switch protein FliG middle" evidence="12">
    <location>
        <begin position="128"/>
        <end position="199"/>
    </location>
</feature>
<dbReference type="Pfam" id="PF14842">
    <property type="entry name" value="FliG_N"/>
    <property type="match status" value="1"/>
</dbReference>
<dbReference type="Gene3D" id="1.10.220.30">
    <property type="match status" value="3"/>
</dbReference>
<feature type="domain" description="Flagellar motor switch protein FliG N-terminal" evidence="13">
    <location>
        <begin position="17"/>
        <end position="107"/>
    </location>
</feature>
<accession>A0ABX7F3J3</accession>
<proteinExistence type="inferred from homology"/>
<sequence length="332" mass="36467">MALAFDDFDHSLTSQPLTQAGKAAAILLAMGKETAGRLLRYFTQSELRKIIASAELLRTIPPHELDQFVTEFSALFTQGAGLMDSAKVIESILEDSLTREDVDERLESCAAFRAYQAATCDRLEDADPRMIGRMLSREHPETAAYILSMLPSSFGASVLEGLSESRRADILNRAINLKSVTPKAALIVEKRLEQLFAKIDVRRSSAGACEVADKINKLDKHIGESLQQSLDTINKNAAERVRSQIFLFDDIVLMPQHSRALLFNNIASDTLTMALRAASPALKECVLNSISPRARRLVEAELRTGVVGIKPRDIALARRSIARQAISMATSG</sequence>
<evidence type="ECO:0000313" key="14">
    <source>
        <dbReference type="EMBL" id="QRF54653.1"/>
    </source>
</evidence>
<evidence type="ECO:0000256" key="1">
    <source>
        <dbReference type="ARBA" id="ARBA00004117"/>
    </source>
</evidence>
<keyword evidence="14" id="KW-0969">Cilium</keyword>
<dbReference type="InterPro" id="IPR011002">
    <property type="entry name" value="FliG_a-hlx"/>
</dbReference>
<dbReference type="Pfam" id="PF01706">
    <property type="entry name" value="FliG_C"/>
    <property type="match status" value="1"/>
</dbReference>
<dbReference type="Pfam" id="PF14841">
    <property type="entry name" value="FliG_M"/>
    <property type="match status" value="1"/>
</dbReference>
<evidence type="ECO:0000256" key="6">
    <source>
        <dbReference type="ARBA" id="ARBA00022500"/>
    </source>
</evidence>
<dbReference type="InterPro" id="IPR023087">
    <property type="entry name" value="Flg_Motor_Flig_C"/>
</dbReference>
<evidence type="ECO:0000256" key="10">
    <source>
        <dbReference type="ARBA" id="ARBA00025598"/>
    </source>
</evidence>
<evidence type="ECO:0000259" key="13">
    <source>
        <dbReference type="Pfam" id="PF14842"/>
    </source>
</evidence>
<comment type="subcellular location">
    <subcellularLocation>
        <location evidence="1">Bacterial flagellum basal body</location>
    </subcellularLocation>
    <subcellularLocation>
        <location evidence="2">Cell membrane</location>
        <topology evidence="2">Peripheral membrane protein</topology>
        <orientation evidence="2">Cytoplasmic side</orientation>
    </subcellularLocation>
</comment>
<evidence type="ECO:0000259" key="11">
    <source>
        <dbReference type="Pfam" id="PF01706"/>
    </source>
</evidence>
<organism evidence="14 15">
    <name type="scientific">Rhizobium rosettiformans</name>
    <dbReference type="NCBI Taxonomy" id="1368430"/>
    <lineage>
        <taxon>Bacteria</taxon>
        <taxon>Pseudomonadati</taxon>
        <taxon>Pseudomonadota</taxon>
        <taxon>Alphaproteobacteria</taxon>
        <taxon>Hyphomicrobiales</taxon>
        <taxon>Rhizobiaceae</taxon>
        <taxon>Rhizobium/Agrobacterium group</taxon>
        <taxon>Rhizobium</taxon>
    </lineage>
</organism>
<dbReference type="Proteomes" id="UP000596351">
    <property type="component" value="Plasmid p2"/>
</dbReference>
<keyword evidence="9" id="KW-0975">Bacterial flagellum</keyword>
<keyword evidence="7" id="KW-0283">Flagellar rotation</keyword>
<dbReference type="InterPro" id="IPR028263">
    <property type="entry name" value="FliG_N"/>
</dbReference>
<feature type="domain" description="Flagellar motor switch protein FliG C-terminal" evidence="11">
    <location>
        <begin position="229"/>
        <end position="332"/>
    </location>
</feature>
<keyword evidence="15" id="KW-1185">Reference proteome</keyword>
<keyword evidence="14" id="KW-0614">Plasmid</keyword>
<dbReference type="PRINTS" id="PR00954">
    <property type="entry name" value="FLGMOTORFLIG"/>
</dbReference>
<keyword evidence="8" id="KW-0472">Membrane</keyword>
<dbReference type="PANTHER" id="PTHR30534">
    <property type="entry name" value="FLAGELLAR MOTOR SWITCH PROTEIN FLIG"/>
    <property type="match status" value="1"/>
</dbReference>
<evidence type="ECO:0000256" key="3">
    <source>
        <dbReference type="ARBA" id="ARBA00010299"/>
    </source>
</evidence>
<evidence type="ECO:0000313" key="15">
    <source>
        <dbReference type="Proteomes" id="UP000596351"/>
    </source>
</evidence>
<evidence type="ECO:0000256" key="7">
    <source>
        <dbReference type="ARBA" id="ARBA00022779"/>
    </source>
</evidence>
<evidence type="ECO:0000256" key="9">
    <source>
        <dbReference type="ARBA" id="ARBA00023143"/>
    </source>
</evidence>
<dbReference type="InterPro" id="IPR032779">
    <property type="entry name" value="FliG_M"/>
</dbReference>
<keyword evidence="14" id="KW-0282">Flagellum</keyword>
<dbReference type="EMBL" id="CP032407">
    <property type="protein sequence ID" value="QRF54653.1"/>
    <property type="molecule type" value="Genomic_DNA"/>
</dbReference>
<dbReference type="PANTHER" id="PTHR30534:SF0">
    <property type="entry name" value="FLAGELLAR MOTOR SWITCH PROTEIN FLIG"/>
    <property type="match status" value="1"/>
</dbReference>